<dbReference type="GO" id="GO:0008299">
    <property type="term" value="P:isoprenoid biosynthetic process"/>
    <property type="evidence" value="ECO:0007669"/>
    <property type="project" value="UniProtKB-ARBA"/>
</dbReference>
<dbReference type="EC" id="4.2.3.-" evidence="6"/>
<dbReference type="PANTHER" id="PTHR35201">
    <property type="entry name" value="TERPENE SYNTHASE"/>
    <property type="match status" value="1"/>
</dbReference>
<gene>
    <name evidence="7" type="ORF">MSAN_01143100</name>
</gene>
<accession>A0A8H6YMN4</accession>
<keyword evidence="4 6" id="KW-0460">Magnesium</keyword>
<protein>
    <recommendedName>
        <fullName evidence="6">Terpene synthase</fullName>
        <ecNumber evidence="6">4.2.3.-</ecNumber>
    </recommendedName>
</protein>
<reference evidence="7" key="1">
    <citation type="submission" date="2020-05" db="EMBL/GenBank/DDBJ databases">
        <title>Mycena genomes resolve the evolution of fungal bioluminescence.</title>
        <authorList>
            <person name="Tsai I.J."/>
        </authorList>
    </citation>
    <scope>NUCLEOTIDE SEQUENCE</scope>
    <source>
        <strain evidence="7">160909Yilan</strain>
    </source>
</reference>
<dbReference type="PANTHER" id="PTHR35201:SF4">
    <property type="entry name" value="BETA-PINACENE SYNTHASE-RELATED"/>
    <property type="match status" value="1"/>
</dbReference>
<name>A0A8H6YMN4_9AGAR</name>
<dbReference type="OrthoDB" id="6486656at2759"/>
<evidence type="ECO:0000256" key="1">
    <source>
        <dbReference type="ARBA" id="ARBA00001946"/>
    </source>
</evidence>
<evidence type="ECO:0000256" key="4">
    <source>
        <dbReference type="ARBA" id="ARBA00022842"/>
    </source>
</evidence>
<organism evidence="7 8">
    <name type="scientific">Mycena sanguinolenta</name>
    <dbReference type="NCBI Taxonomy" id="230812"/>
    <lineage>
        <taxon>Eukaryota</taxon>
        <taxon>Fungi</taxon>
        <taxon>Dikarya</taxon>
        <taxon>Basidiomycota</taxon>
        <taxon>Agaricomycotina</taxon>
        <taxon>Agaricomycetes</taxon>
        <taxon>Agaricomycetidae</taxon>
        <taxon>Agaricales</taxon>
        <taxon>Marasmiineae</taxon>
        <taxon>Mycenaceae</taxon>
        <taxon>Mycena</taxon>
    </lineage>
</organism>
<keyword evidence="5 6" id="KW-0456">Lyase</keyword>
<dbReference type="EMBL" id="JACAZH010000008">
    <property type="protein sequence ID" value="KAF7361114.1"/>
    <property type="molecule type" value="Genomic_DNA"/>
</dbReference>
<dbReference type="Proteomes" id="UP000623467">
    <property type="component" value="Unassembled WGS sequence"/>
</dbReference>
<dbReference type="GO" id="GO:0010333">
    <property type="term" value="F:terpene synthase activity"/>
    <property type="evidence" value="ECO:0007669"/>
    <property type="project" value="InterPro"/>
</dbReference>
<evidence type="ECO:0000313" key="7">
    <source>
        <dbReference type="EMBL" id="KAF7361114.1"/>
    </source>
</evidence>
<dbReference type="Pfam" id="PF19086">
    <property type="entry name" value="Terpene_syn_C_2"/>
    <property type="match status" value="1"/>
</dbReference>
<proteinExistence type="inferred from homology"/>
<evidence type="ECO:0000313" key="8">
    <source>
        <dbReference type="Proteomes" id="UP000623467"/>
    </source>
</evidence>
<keyword evidence="3 6" id="KW-0479">Metal-binding</keyword>
<dbReference type="SFLD" id="SFLDG01020">
    <property type="entry name" value="Terpene_Cyclase_Like_2"/>
    <property type="match status" value="1"/>
</dbReference>
<evidence type="ECO:0000256" key="5">
    <source>
        <dbReference type="ARBA" id="ARBA00023239"/>
    </source>
</evidence>
<evidence type="ECO:0000256" key="3">
    <source>
        <dbReference type="ARBA" id="ARBA00022723"/>
    </source>
</evidence>
<dbReference type="AlphaFoldDB" id="A0A8H6YMN4"/>
<comment type="caution">
    <text evidence="7">The sequence shown here is derived from an EMBL/GenBank/DDBJ whole genome shotgun (WGS) entry which is preliminary data.</text>
</comment>
<dbReference type="SFLD" id="SFLDS00005">
    <property type="entry name" value="Isoprenoid_Synthase_Type_I"/>
    <property type="match status" value="1"/>
</dbReference>
<dbReference type="GO" id="GO:0046872">
    <property type="term" value="F:metal ion binding"/>
    <property type="evidence" value="ECO:0007669"/>
    <property type="project" value="UniProtKB-KW"/>
</dbReference>
<evidence type="ECO:0000256" key="6">
    <source>
        <dbReference type="RuleBase" id="RU366034"/>
    </source>
</evidence>
<evidence type="ECO:0000256" key="2">
    <source>
        <dbReference type="ARBA" id="ARBA00006333"/>
    </source>
</evidence>
<dbReference type="InterPro" id="IPR034686">
    <property type="entry name" value="Terpene_cyclase-like_2"/>
</dbReference>
<dbReference type="Gene3D" id="1.10.600.10">
    <property type="entry name" value="Farnesyl Diphosphate Synthase"/>
    <property type="match status" value="1"/>
</dbReference>
<dbReference type="SUPFAM" id="SSF48576">
    <property type="entry name" value="Terpenoid synthases"/>
    <property type="match status" value="1"/>
</dbReference>
<keyword evidence="8" id="KW-1185">Reference proteome</keyword>
<comment type="similarity">
    <text evidence="2 6">Belongs to the terpene synthase family.</text>
</comment>
<comment type="cofactor">
    <cofactor evidence="1 6">
        <name>Mg(2+)</name>
        <dbReference type="ChEBI" id="CHEBI:18420"/>
    </cofactor>
</comment>
<sequence>MAGQVYHLPDTLRNWPWKRIINKSSTRFLAKSSELAHCIGSSVNNFRSCHDLLQMFFILDDYTDTVDPTRIKAVCDATLDAAENPDKIRPEGEHIMGEIFRQFWERASVGVPKPCQEHFTRTWRAWLDSLVEQAECRSSSYICTIDKYLVARQNNIGAFPVFTFVEIDLGLDLPHEVMEHPMITSLERDAGDMIILDNDMCSYKKEVLANEATYNSVTVVMVNEHTDVSGGMRWISNYYDKLVERFLATRSNMLNKRGFPSWGKEIDEKIAIIHVYAGIAPWVRGNYEWNFGARRYFGNEGPEIQKTRTVVIE</sequence>
<dbReference type="InterPro" id="IPR008949">
    <property type="entry name" value="Isoprenoid_synthase_dom_sf"/>
</dbReference>